<evidence type="ECO:0000256" key="5">
    <source>
        <dbReference type="ARBA" id="ARBA00022737"/>
    </source>
</evidence>
<feature type="transmembrane region" description="Helical" evidence="10">
    <location>
        <begin position="117"/>
        <end position="139"/>
    </location>
</feature>
<keyword evidence="12" id="KW-1185">Reference proteome</keyword>
<keyword evidence="6 10" id="KW-1133">Transmembrane helix</keyword>
<keyword evidence="5" id="KW-0677">Repeat</keyword>
<evidence type="ECO:0000256" key="10">
    <source>
        <dbReference type="SAM" id="Phobius"/>
    </source>
</evidence>
<dbReference type="SUPFAM" id="SSF81338">
    <property type="entry name" value="Aquaporin-like"/>
    <property type="match status" value="1"/>
</dbReference>
<comment type="subcellular location">
    <subcellularLocation>
        <location evidence="1">Membrane</location>
        <topology evidence="1">Multi-pass membrane protein</topology>
    </subcellularLocation>
</comment>
<evidence type="ECO:0000256" key="8">
    <source>
        <dbReference type="RuleBase" id="RU000477"/>
    </source>
</evidence>
<evidence type="ECO:0000256" key="6">
    <source>
        <dbReference type="ARBA" id="ARBA00022989"/>
    </source>
</evidence>
<dbReference type="InterPro" id="IPR023271">
    <property type="entry name" value="Aquaporin-like"/>
</dbReference>
<accession>A0A2G8SJW1</accession>
<evidence type="ECO:0000256" key="9">
    <source>
        <dbReference type="SAM" id="MobiDB-lite"/>
    </source>
</evidence>
<feature type="transmembrane region" description="Helical" evidence="10">
    <location>
        <begin position="72"/>
        <end position="96"/>
    </location>
</feature>
<sequence length="335" mass="35350">MSSPHPTTPVADIIPRPAAVTRWERMRNRRVGWLVECIAEAMGTFLYTFAGAGATAAFVLGNILKISGLGSLLQVGIAYAVGIALALTVCVAISEGHFNPGFTIHAVVMRGFPIGKALRLIVAQIFGSYIACLLVYVQYKQLIHAAIDVLKANGTYESVMFTPNGPGGIFGFYVTEGANLGYVVLNEFVCDFILGICIFGVLEPSNHFATPTTMPWLIALAYGVVVWGFAPVGVAANAARDLGGRFAALTLFGREASGGNYAAIAALTNIPAILLAGLVHDFVFMDSSRAINPEWHQLVASTEANAVRRAGGEPPSPSSGSVRSDGGEKKLEMSA</sequence>
<dbReference type="Gene3D" id="1.20.1080.10">
    <property type="entry name" value="Glycerol uptake facilitator protein"/>
    <property type="match status" value="1"/>
</dbReference>
<evidence type="ECO:0000256" key="2">
    <source>
        <dbReference type="ARBA" id="ARBA00006175"/>
    </source>
</evidence>
<proteinExistence type="inferred from homology"/>
<keyword evidence="7 10" id="KW-0472">Membrane</keyword>
<gene>
    <name evidence="11" type="ORF">GSI_03735</name>
</gene>
<keyword evidence="4 8" id="KW-0812">Transmembrane</keyword>
<comment type="caution">
    <text evidence="11">The sequence shown here is derived from an EMBL/GenBank/DDBJ whole genome shotgun (WGS) entry which is preliminary data.</text>
</comment>
<evidence type="ECO:0000256" key="7">
    <source>
        <dbReference type="ARBA" id="ARBA00023136"/>
    </source>
</evidence>
<feature type="transmembrane region" description="Helical" evidence="10">
    <location>
        <begin position="259"/>
        <end position="279"/>
    </location>
</feature>
<keyword evidence="3 8" id="KW-0813">Transport</keyword>
<dbReference type="InterPro" id="IPR000425">
    <property type="entry name" value="MIP"/>
</dbReference>
<feature type="compositionally biased region" description="Basic and acidic residues" evidence="9">
    <location>
        <begin position="325"/>
        <end position="335"/>
    </location>
</feature>
<dbReference type="PRINTS" id="PR00783">
    <property type="entry name" value="MINTRINSICP"/>
</dbReference>
<organism evidence="11 12">
    <name type="scientific">Ganoderma sinense ZZ0214-1</name>
    <dbReference type="NCBI Taxonomy" id="1077348"/>
    <lineage>
        <taxon>Eukaryota</taxon>
        <taxon>Fungi</taxon>
        <taxon>Dikarya</taxon>
        <taxon>Basidiomycota</taxon>
        <taxon>Agaricomycotina</taxon>
        <taxon>Agaricomycetes</taxon>
        <taxon>Polyporales</taxon>
        <taxon>Polyporaceae</taxon>
        <taxon>Ganoderma</taxon>
    </lineage>
</organism>
<dbReference type="PANTHER" id="PTHR43829">
    <property type="entry name" value="AQUAPORIN OR AQUAGLYCEROPORIN RELATED"/>
    <property type="match status" value="1"/>
</dbReference>
<dbReference type="PANTHER" id="PTHR43829:SF14">
    <property type="entry name" value="AQUAPORIN 3"/>
    <property type="match status" value="1"/>
</dbReference>
<dbReference type="OrthoDB" id="3222at2759"/>
<dbReference type="GO" id="GO:0005886">
    <property type="term" value="C:plasma membrane"/>
    <property type="evidence" value="ECO:0007669"/>
    <property type="project" value="TreeGrafter"/>
</dbReference>
<evidence type="ECO:0000256" key="3">
    <source>
        <dbReference type="ARBA" id="ARBA00022448"/>
    </source>
</evidence>
<dbReference type="GO" id="GO:0015250">
    <property type="term" value="F:water channel activity"/>
    <property type="evidence" value="ECO:0007669"/>
    <property type="project" value="TreeGrafter"/>
</dbReference>
<reference evidence="11 12" key="1">
    <citation type="journal article" date="2015" name="Sci. Rep.">
        <title>Chromosome-level genome map provides insights into diverse defense mechanisms in the medicinal fungus Ganoderma sinense.</title>
        <authorList>
            <person name="Zhu Y."/>
            <person name="Xu J."/>
            <person name="Sun C."/>
            <person name="Zhou S."/>
            <person name="Xu H."/>
            <person name="Nelson D.R."/>
            <person name="Qian J."/>
            <person name="Song J."/>
            <person name="Luo H."/>
            <person name="Xiang L."/>
            <person name="Li Y."/>
            <person name="Xu Z."/>
            <person name="Ji A."/>
            <person name="Wang L."/>
            <person name="Lu S."/>
            <person name="Hayward A."/>
            <person name="Sun W."/>
            <person name="Li X."/>
            <person name="Schwartz D.C."/>
            <person name="Wang Y."/>
            <person name="Chen S."/>
        </authorList>
    </citation>
    <scope>NUCLEOTIDE SEQUENCE [LARGE SCALE GENOMIC DNA]</scope>
    <source>
        <strain evidence="11 12">ZZ0214-1</strain>
    </source>
</reference>
<name>A0A2G8SJW1_9APHY</name>
<comment type="similarity">
    <text evidence="2 8">Belongs to the MIP/aquaporin (TC 1.A.8) family.</text>
</comment>
<dbReference type="Pfam" id="PF00230">
    <property type="entry name" value="MIP"/>
    <property type="match status" value="1"/>
</dbReference>
<evidence type="ECO:0000256" key="4">
    <source>
        <dbReference type="ARBA" id="ARBA00022692"/>
    </source>
</evidence>
<dbReference type="STRING" id="1077348.A0A2G8SJW1"/>
<feature type="region of interest" description="Disordered" evidence="9">
    <location>
        <begin position="306"/>
        <end position="335"/>
    </location>
</feature>
<feature type="transmembrane region" description="Helical" evidence="10">
    <location>
        <begin position="31"/>
        <end position="60"/>
    </location>
</feature>
<evidence type="ECO:0000256" key="1">
    <source>
        <dbReference type="ARBA" id="ARBA00004141"/>
    </source>
</evidence>
<dbReference type="EMBL" id="AYKW01000006">
    <property type="protein sequence ID" value="PIL34027.1"/>
    <property type="molecule type" value="Genomic_DNA"/>
</dbReference>
<dbReference type="AlphaFoldDB" id="A0A2G8SJW1"/>
<feature type="transmembrane region" description="Helical" evidence="10">
    <location>
        <begin position="180"/>
        <end position="202"/>
    </location>
</feature>
<protein>
    <submittedName>
        <fullName evidence="11">Transporter</fullName>
    </submittedName>
</protein>
<evidence type="ECO:0000313" key="12">
    <source>
        <dbReference type="Proteomes" id="UP000230002"/>
    </source>
</evidence>
<dbReference type="GO" id="GO:0015254">
    <property type="term" value="F:glycerol channel activity"/>
    <property type="evidence" value="ECO:0007669"/>
    <property type="project" value="TreeGrafter"/>
</dbReference>
<feature type="transmembrane region" description="Helical" evidence="10">
    <location>
        <begin position="214"/>
        <end position="239"/>
    </location>
</feature>
<dbReference type="Proteomes" id="UP000230002">
    <property type="component" value="Unassembled WGS sequence"/>
</dbReference>
<feature type="compositionally biased region" description="Low complexity" evidence="9">
    <location>
        <begin position="308"/>
        <end position="324"/>
    </location>
</feature>
<evidence type="ECO:0000313" key="11">
    <source>
        <dbReference type="EMBL" id="PIL34027.1"/>
    </source>
</evidence>
<dbReference type="InterPro" id="IPR050363">
    <property type="entry name" value="MIP/Aquaporin"/>
</dbReference>